<dbReference type="InterPro" id="IPR005531">
    <property type="entry name" value="Asp23"/>
</dbReference>
<organism evidence="2 3">
    <name type="scientific">Urinicoccus massiliensis</name>
    <dbReference type="NCBI Taxonomy" id="1723382"/>
    <lineage>
        <taxon>Bacteria</taxon>
        <taxon>Bacillati</taxon>
        <taxon>Bacillota</taxon>
        <taxon>Tissierellia</taxon>
        <taxon>Tissierellales</taxon>
        <taxon>Peptoniphilaceae</taxon>
        <taxon>Urinicoccus</taxon>
    </lineage>
</organism>
<evidence type="ECO:0000313" key="3">
    <source>
        <dbReference type="Proteomes" id="UP000377798"/>
    </source>
</evidence>
<evidence type="ECO:0000256" key="1">
    <source>
        <dbReference type="ARBA" id="ARBA00005721"/>
    </source>
</evidence>
<dbReference type="RefSeq" id="WP_009430148.1">
    <property type="nucleotide sequence ID" value="NZ_CAACYI010000001.1"/>
</dbReference>
<dbReference type="Proteomes" id="UP000377798">
    <property type="component" value="Unassembled WGS sequence"/>
</dbReference>
<evidence type="ECO:0000313" key="2">
    <source>
        <dbReference type="EMBL" id="VFB16443.1"/>
    </source>
</evidence>
<dbReference type="Pfam" id="PF03780">
    <property type="entry name" value="Asp23"/>
    <property type="match status" value="1"/>
</dbReference>
<gene>
    <name evidence="2" type="ORF">NCTC13150_00970</name>
</gene>
<comment type="similarity">
    <text evidence="1">Belongs to the asp23 family.</text>
</comment>
<proteinExistence type="inferred from homology"/>
<reference evidence="2 3" key="1">
    <citation type="submission" date="2019-02" db="EMBL/GenBank/DDBJ databases">
        <authorList>
            <consortium name="Pathogen Informatics"/>
        </authorList>
    </citation>
    <scope>NUCLEOTIDE SEQUENCE [LARGE SCALE GENOMIC DNA]</scope>
    <source>
        <strain evidence="2 3">3012STDY7089603</strain>
    </source>
</reference>
<dbReference type="AlphaFoldDB" id="A0A8H2M715"/>
<accession>A0A8H2M715</accession>
<name>A0A8H2M715_9FIRM</name>
<protein>
    <submittedName>
        <fullName evidence="2">Protein of uncharacterized function (DUF322)</fullName>
    </submittedName>
</protein>
<dbReference type="PANTHER" id="PTHR34297:SF2">
    <property type="entry name" value="ASP23_GLS24 FAMILY ENVELOPE STRESS RESPONSE PROTEIN"/>
    <property type="match status" value="1"/>
</dbReference>
<dbReference type="EMBL" id="CAACYI010000001">
    <property type="protein sequence ID" value="VFB16443.1"/>
    <property type="molecule type" value="Genomic_DNA"/>
</dbReference>
<sequence length="117" mass="12750">MPTTINTNLGTIQIEPAVLAQIAGVSAMESYGIVGMASKNAADGIFQLLRFENLSKGIEVDVDETSINIKLHVILEYGVRISTVGENIIDRVRFNVEQMTGLTVDNVEILVEGIRMD</sequence>
<keyword evidence="3" id="KW-1185">Reference proteome</keyword>
<dbReference type="PANTHER" id="PTHR34297">
    <property type="entry name" value="HYPOTHETICAL CYTOSOLIC PROTEIN-RELATED"/>
    <property type="match status" value="1"/>
</dbReference>
<comment type="caution">
    <text evidence="2">The sequence shown here is derived from an EMBL/GenBank/DDBJ whole genome shotgun (WGS) entry which is preliminary data.</text>
</comment>